<dbReference type="EMBL" id="DTAN01000056">
    <property type="protein sequence ID" value="HGU64856.1"/>
    <property type="molecule type" value="Genomic_DNA"/>
</dbReference>
<feature type="transmembrane region" description="Helical" evidence="1">
    <location>
        <begin position="6"/>
        <end position="27"/>
    </location>
</feature>
<proteinExistence type="predicted"/>
<keyword evidence="1" id="KW-0472">Membrane</keyword>
<protein>
    <submittedName>
        <fullName evidence="2">Uncharacterized protein</fullName>
    </submittedName>
</protein>
<keyword evidence="1" id="KW-1133">Transmembrane helix</keyword>
<dbReference type="EMBL" id="DTBJ01000039">
    <property type="protein sequence ID" value="HGM58933.1"/>
    <property type="molecule type" value="Genomic_DNA"/>
</dbReference>
<gene>
    <name evidence="3" type="ORF">ENT92_01390</name>
    <name evidence="2" type="ORF">ENU14_05060</name>
</gene>
<name>A0A7C4DAI0_STAMA</name>
<organism evidence="2">
    <name type="scientific">Staphylothermus marinus</name>
    <dbReference type="NCBI Taxonomy" id="2280"/>
    <lineage>
        <taxon>Archaea</taxon>
        <taxon>Thermoproteota</taxon>
        <taxon>Thermoprotei</taxon>
        <taxon>Desulfurococcales</taxon>
        <taxon>Desulfurococcaceae</taxon>
        <taxon>Staphylothermus</taxon>
    </lineage>
</organism>
<evidence type="ECO:0000313" key="2">
    <source>
        <dbReference type="EMBL" id="HGM58933.1"/>
    </source>
</evidence>
<keyword evidence="1" id="KW-0812">Transmembrane</keyword>
<evidence type="ECO:0000256" key="1">
    <source>
        <dbReference type="SAM" id="Phobius"/>
    </source>
</evidence>
<evidence type="ECO:0000313" key="3">
    <source>
        <dbReference type="EMBL" id="HGU64856.1"/>
    </source>
</evidence>
<comment type="caution">
    <text evidence="2">The sequence shown here is derived from an EMBL/GenBank/DDBJ whole genome shotgun (WGS) entry which is preliminary data.</text>
</comment>
<sequence>MIFQLINFETIILIIVLTILLLLLTTYSELKRKPRKPEYETKEILECTKCRHRVLEDFEPGDFISMYKNKCPKCGGLMKVKAIYCIEKTLKY</sequence>
<dbReference type="AlphaFoldDB" id="A0A7C4DAI0"/>
<accession>A0A7C4DAI0</accession>
<reference evidence="2" key="1">
    <citation type="journal article" date="2020" name="mSystems">
        <title>Genome- and Community-Level Interaction Insights into Carbon Utilization and Element Cycling Functions of Hydrothermarchaeota in Hydrothermal Sediment.</title>
        <authorList>
            <person name="Zhou Z."/>
            <person name="Liu Y."/>
            <person name="Xu W."/>
            <person name="Pan J."/>
            <person name="Luo Z.H."/>
            <person name="Li M."/>
        </authorList>
    </citation>
    <scope>NUCLEOTIDE SEQUENCE [LARGE SCALE GENOMIC DNA]</scope>
    <source>
        <strain evidence="3">SpSt-622</strain>
        <strain evidence="2">SpSt-642</strain>
    </source>
</reference>